<feature type="transmembrane region" description="Helical" evidence="6">
    <location>
        <begin position="175"/>
        <end position="194"/>
    </location>
</feature>
<gene>
    <name evidence="7" type="ORF">GSI_05326</name>
</gene>
<comment type="subcellular location">
    <subcellularLocation>
        <location evidence="1">Membrane</location>
        <topology evidence="1">Multi-pass membrane protein</topology>
    </subcellularLocation>
</comment>
<sequence length="230" mass="25689">MLIAITLYMSFIYGCIYLLFEAYPIIFGRIHHFKPGFVGLTFLAIFVGAAMGVVLYLVIFNPRYERKVKQFAPLPVPPEHRLEICMVASPLFAVAFFWIGWTAYPSVSFWAPMLAGLPLGVSIIFLFLGLFNYTIDAYLAMAASALSAMTVVRSMFGAGFPLFATQMYEVLNPHWASTLLGFIAVALAPIPFVLRTYGPRLRRMSRYSPTGKLPIKPPSDEEKRALGVEP</sequence>
<dbReference type="Gene3D" id="1.20.1250.20">
    <property type="entry name" value="MFS general substrate transporter like domains"/>
    <property type="match status" value="1"/>
</dbReference>
<dbReference type="GO" id="GO:0022857">
    <property type="term" value="F:transmembrane transporter activity"/>
    <property type="evidence" value="ECO:0007669"/>
    <property type="project" value="TreeGrafter"/>
</dbReference>
<dbReference type="OrthoDB" id="9986881at2759"/>
<evidence type="ECO:0000256" key="1">
    <source>
        <dbReference type="ARBA" id="ARBA00004141"/>
    </source>
</evidence>
<dbReference type="Proteomes" id="UP000230002">
    <property type="component" value="Unassembled WGS sequence"/>
</dbReference>
<dbReference type="STRING" id="1077348.A0A2G8SFT0"/>
<keyword evidence="8" id="KW-1185">Reference proteome</keyword>
<feature type="transmembrane region" description="Helical" evidence="6">
    <location>
        <begin position="7"/>
        <end position="26"/>
    </location>
</feature>
<evidence type="ECO:0000256" key="4">
    <source>
        <dbReference type="ARBA" id="ARBA00023136"/>
    </source>
</evidence>
<keyword evidence="4 6" id="KW-0472">Membrane</keyword>
<dbReference type="GO" id="GO:0005886">
    <property type="term" value="C:plasma membrane"/>
    <property type="evidence" value="ECO:0007669"/>
    <property type="project" value="TreeGrafter"/>
</dbReference>
<feature type="compositionally biased region" description="Basic and acidic residues" evidence="5">
    <location>
        <begin position="218"/>
        <end position="230"/>
    </location>
</feature>
<accession>A0A2G8SFT0</accession>
<reference evidence="7 8" key="1">
    <citation type="journal article" date="2015" name="Sci. Rep.">
        <title>Chromosome-level genome map provides insights into diverse defense mechanisms in the medicinal fungus Ganoderma sinense.</title>
        <authorList>
            <person name="Zhu Y."/>
            <person name="Xu J."/>
            <person name="Sun C."/>
            <person name="Zhou S."/>
            <person name="Xu H."/>
            <person name="Nelson D.R."/>
            <person name="Qian J."/>
            <person name="Song J."/>
            <person name="Luo H."/>
            <person name="Xiang L."/>
            <person name="Li Y."/>
            <person name="Xu Z."/>
            <person name="Ji A."/>
            <person name="Wang L."/>
            <person name="Lu S."/>
            <person name="Hayward A."/>
            <person name="Sun W."/>
            <person name="Li X."/>
            <person name="Schwartz D.C."/>
            <person name="Wang Y."/>
            <person name="Chen S."/>
        </authorList>
    </citation>
    <scope>NUCLEOTIDE SEQUENCE [LARGE SCALE GENOMIC DNA]</scope>
    <source>
        <strain evidence="7 8">ZZ0214-1</strain>
    </source>
</reference>
<evidence type="ECO:0000256" key="5">
    <source>
        <dbReference type="SAM" id="MobiDB-lite"/>
    </source>
</evidence>
<dbReference type="InterPro" id="IPR036259">
    <property type="entry name" value="MFS_trans_sf"/>
</dbReference>
<dbReference type="EMBL" id="AYKW01000010">
    <property type="protein sequence ID" value="PIL32622.1"/>
    <property type="molecule type" value="Genomic_DNA"/>
</dbReference>
<evidence type="ECO:0000313" key="7">
    <source>
        <dbReference type="EMBL" id="PIL32622.1"/>
    </source>
</evidence>
<dbReference type="PANTHER" id="PTHR23502">
    <property type="entry name" value="MAJOR FACILITATOR SUPERFAMILY"/>
    <property type="match status" value="1"/>
</dbReference>
<dbReference type="PANTHER" id="PTHR23502:SF173">
    <property type="entry name" value="MFS-MULTIDRUG-RESISTANCE TRANSPORTER-RELATED"/>
    <property type="match status" value="1"/>
</dbReference>
<name>A0A2G8SFT0_9APHY</name>
<feature type="transmembrane region" description="Helical" evidence="6">
    <location>
        <begin position="81"/>
        <end position="101"/>
    </location>
</feature>
<proteinExistence type="predicted"/>
<evidence type="ECO:0000256" key="6">
    <source>
        <dbReference type="SAM" id="Phobius"/>
    </source>
</evidence>
<dbReference type="AlphaFoldDB" id="A0A2G8SFT0"/>
<evidence type="ECO:0000256" key="2">
    <source>
        <dbReference type="ARBA" id="ARBA00022692"/>
    </source>
</evidence>
<feature type="transmembrane region" description="Helical" evidence="6">
    <location>
        <begin position="138"/>
        <end position="163"/>
    </location>
</feature>
<keyword evidence="2 6" id="KW-0812">Transmembrane</keyword>
<dbReference type="SUPFAM" id="SSF103473">
    <property type="entry name" value="MFS general substrate transporter"/>
    <property type="match status" value="1"/>
</dbReference>
<comment type="caution">
    <text evidence="7">The sequence shown here is derived from an EMBL/GenBank/DDBJ whole genome shotgun (WGS) entry which is preliminary data.</text>
</comment>
<feature type="transmembrane region" description="Helical" evidence="6">
    <location>
        <begin position="107"/>
        <end position="131"/>
    </location>
</feature>
<organism evidence="7 8">
    <name type="scientific">Ganoderma sinense ZZ0214-1</name>
    <dbReference type="NCBI Taxonomy" id="1077348"/>
    <lineage>
        <taxon>Eukaryota</taxon>
        <taxon>Fungi</taxon>
        <taxon>Dikarya</taxon>
        <taxon>Basidiomycota</taxon>
        <taxon>Agaricomycotina</taxon>
        <taxon>Agaricomycetes</taxon>
        <taxon>Polyporales</taxon>
        <taxon>Polyporaceae</taxon>
        <taxon>Ganoderma</taxon>
    </lineage>
</organism>
<feature type="transmembrane region" description="Helical" evidence="6">
    <location>
        <begin position="38"/>
        <end position="60"/>
    </location>
</feature>
<protein>
    <submittedName>
        <fullName evidence="7">MFS general substrate transporter</fullName>
    </submittedName>
</protein>
<feature type="region of interest" description="Disordered" evidence="5">
    <location>
        <begin position="208"/>
        <end position="230"/>
    </location>
</feature>
<keyword evidence="3 6" id="KW-1133">Transmembrane helix</keyword>
<evidence type="ECO:0000313" key="8">
    <source>
        <dbReference type="Proteomes" id="UP000230002"/>
    </source>
</evidence>
<evidence type="ECO:0000256" key="3">
    <source>
        <dbReference type="ARBA" id="ARBA00022989"/>
    </source>
</evidence>